<keyword evidence="1" id="KW-0812">Transmembrane</keyword>
<organism evidence="2 3">
    <name type="scientific">Candidatus Woesebacteria bacterium GW2011_GWA1_39_21</name>
    <dbReference type="NCBI Taxonomy" id="1618550"/>
    <lineage>
        <taxon>Bacteria</taxon>
        <taxon>Candidatus Woeseibacteriota</taxon>
    </lineage>
</organism>
<dbReference type="STRING" id="1618550.UT39_C0009G0014"/>
<evidence type="ECO:0000313" key="3">
    <source>
        <dbReference type="Proteomes" id="UP000034246"/>
    </source>
</evidence>
<dbReference type="AlphaFoldDB" id="A0A0G0N4Y7"/>
<dbReference type="Pfam" id="PF18895">
    <property type="entry name" value="T4SS_pilin"/>
    <property type="match status" value="1"/>
</dbReference>
<feature type="transmembrane region" description="Helical" evidence="1">
    <location>
        <begin position="79"/>
        <end position="102"/>
    </location>
</feature>
<gene>
    <name evidence="2" type="ORF">UT39_C0009G0014</name>
</gene>
<feature type="transmembrane region" description="Helical" evidence="1">
    <location>
        <begin position="37"/>
        <end position="59"/>
    </location>
</feature>
<accession>A0A0G0N4Y7</accession>
<name>A0A0G0N4Y7_9BACT</name>
<protein>
    <submittedName>
        <fullName evidence="2">Uncharacterized protein</fullName>
    </submittedName>
</protein>
<sequence length="107" mass="11361">MNRYKLSNRCVTNGEQGIATAIGCVAVTSPTEFLRFVLPWAIGVGAGVAFILMIVAGYLMMTSGGDPYRARAAKELLGAAIAGLLMIVFSVYLLDVIGLRILRLPGL</sequence>
<dbReference type="EMBL" id="LBWP01000009">
    <property type="protein sequence ID" value="KKR11254.1"/>
    <property type="molecule type" value="Genomic_DNA"/>
</dbReference>
<keyword evidence="1" id="KW-1133">Transmembrane helix</keyword>
<comment type="caution">
    <text evidence="2">The sequence shown here is derived from an EMBL/GenBank/DDBJ whole genome shotgun (WGS) entry which is preliminary data.</text>
</comment>
<proteinExistence type="predicted"/>
<evidence type="ECO:0000256" key="1">
    <source>
        <dbReference type="SAM" id="Phobius"/>
    </source>
</evidence>
<evidence type="ECO:0000313" key="2">
    <source>
        <dbReference type="EMBL" id="KKR11254.1"/>
    </source>
</evidence>
<dbReference type="Proteomes" id="UP000034246">
    <property type="component" value="Unassembled WGS sequence"/>
</dbReference>
<reference evidence="2 3" key="1">
    <citation type="journal article" date="2015" name="Nature">
        <title>rRNA introns, odd ribosomes, and small enigmatic genomes across a large radiation of phyla.</title>
        <authorList>
            <person name="Brown C.T."/>
            <person name="Hug L.A."/>
            <person name="Thomas B.C."/>
            <person name="Sharon I."/>
            <person name="Castelle C.J."/>
            <person name="Singh A."/>
            <person name="Wilkins M.J."/>
            <person name="Williams K.H."/>
            <person name="Banfield J.F."/>
        </authorList>
    </citation>
    <scope>NUCLEOTIDE SEQUENCE [LARGE SCALE GENOMIC DNA]</scope>
</reference>
<dbReference type="InterPro" id="IPR043993">
    <property type="entry name" value="T4SS_pilin"/>
</dbReference>
<keyword evidence="1" id="KW-0472">Membrane</keyword>